<sequence>MEKQCYCCMQIKPVEAFSLHKRMRDGRLNKCKECHVAYVRKMRDKKTKAELQQIRHLEYLACIKTGSRSRSRSLSEIREQHDPVNRKISALRHFHQKRANATKPTELDDLVFEEAVRLCHMRAASTGIRWEIDHIVPVKGRHVCGLHNAHNIQVVPKSWNEKKSNVHVIEFLPRTGY</sequence>
<dbReference type="EMBL" id="JBHSAJ010000037">
    <property type="protein sequence ID" value="MFC3935638.1"/>
    <property type="molecule type" value="Genomic_DNA"/>
</dbReference>
<reference evidence="2" key="1">
    <citation type="journal article" date="2019" name="Int. J. Syst. Evol. Microbiol.">
        <title>The Global Catalogue of Microorganisms (GCM) 10K type strain sequencing project: providing services to taxonomists for standard genome sequencing and annotation.</title>
        <authorList>
            <consortium name="The Broad Institute Genomics Platform"/>
            <consortium name="The Broad Institute Genome Sequencing Center for Infectious Disease"/>
            <person name="Wu L."/>
            <person name="Ma J."/>
        </authorList>
    </citation>
    <scope>NUCLEOTIDE SEQUENCE [LARGE SCALE GENOMIC DNA]</scope>
    <source>
        <strain evidence="2">CCUG 2113</strain>
    </source>
</reference>
<evidence type="ECO:0000313" key="1">
    <source>
        <dbReference type="EMBL" id="MFC3935638.1"/>
    </source>
</evidence>
<dbReference type="Proteomes" id="UP001595693">
    <property type="component" value="Unassembled WGS sequence"/>
</dbReference>
<accession>A0ABV8DBA2</accession>
<name>A0ABV8DBA2_9BURK</name>
<evidence type="ECO:0008006" key="3">
    <source>
        <dbReference type="Google" id="ProtNLM"/>
    </source>
</evidence>
<protein>
    <recommendedName>
        <fullName evidence="3">HNH endonuclease</fullName>
    </recommendedName>
</protein>
<gene>
    <name evidence="1" type="ORF">ACFOW3_13530</name>
</gene>
<proteinExistence type="predicted"/>
<dbReference type="RefSeq" id="WP_252635545.1">
    <property type="nucleotide sequence ID" value="NZ_JAMXAX010000009.1"/>
</dbReference>
<comment type="caution">
    <text evidence="1">The sequence shown here is derived from an EMBL/GenBank/DDBJ whole genome shotgun (WGS) entry which is preliminary data.</text>
</comment>
<keyword evidence="2" id="KW-1185">Reference proteome</keyword>
<organism evidence="1 2">
    <name type="scientific">Acidovorax facilis</name>
    <dbReference type="NCBI Taxonomy" id="12917"/>
    <lineage>
        <taxon>Bacteria</taxon>
        <taxon>Pseudomonadati</taxon>
        <taxon>Pseudomonadota</taxon>
        <taxon>Betaproteobacteria</taxon>
        <taxon>Burkholderiales</taxon>
        <taxon>Comamonadaceae</taxon>
        <taxon>Acidovorax</taxon>
    </lineage>
</organism>
<evidence type="ECO:0000313" key="2">
    <source>
        <dbReference type="Proteomes" id="UP001595693"/>
    </source>
</evidence>